<keyword evidence="12" id="KW-0902">Two-component regulatory system</keyword>
<keyword evidence="18" id="KW-1185">Reference proteome</keyword>
<keyword evidence="9 17" id="KW-0418">Kinase</keyword>
<dbReference type="PROSITE" id="PS51257">
    <property type="entry name" value="PROKAR_LIPOPROTEIN"/>
    <property type="match status" value="1"/>
</dbReference>
<dbReference type="Gene3D" id="3.30.565.10">
    <property type="entry name" value="Histidine kinase-like ATPase, C-terminal domain"/>
    <property type="match status" value="1"/>
</dbReference>
<evidence type="ECO:0000256" key="5">
    <source>
        <dbReference type="ARBA" id="ARBA00022553"/>
    </source>
</evidence>
<dbReference type="InterPro" id="IPR003661">
    <property type="entry name" value="HisK_dim/P_dom"/>
</dbReference>
<evidence type="ECO:0000256" key="9">
    <source>
        <dbReference type="ARBA" id="ARBA00022777"/>
    </source>
</evidence>
<name>A0ABR7MWU6_9FIRM</name>
<feature type="transmembrane region" description="Helical" evidence="15">
    <location>
        <begin position="248"/>
        <end position="268"/>
    </location>
</feature>
<evidence type="ECO:0000256" key="8">
    <source>
        <dbReference type="ARBA" id="ARBA00022741"/>
    </source>
</evidence>
<feature type="transmembrane region" description="Helical" evidence="15">
    <location>
        <begin position="217"/>
        <end position="236"/>
    </location>
</feature>
<evidence type="ECO:0000256" key="4">
    <source>
        <dbReference type="ARBA" id="ARBA00022475"/>
    </source>
</evidence>
<dbReference type="GO" id="GO:0016301">
    <property type="term" value="F:kinase activity"/>
    <property type="evidence" value="ECO:0007669"/>
    <property type="project" value="UniProtKB-KW"/>
</dbReference>
<evidence type="ECO:0000313" key="17">
    <source>
        <dbReference type="EMBL" id="MBC8558299.1"/>
    </source>
</evidence>
<feature type="compositionally biased region" description="Polar residues" evidence="14">
    <location>
        <begin position="693"/>
        <end position="705"/>
    </location>
</feature>
<dbReference type="CDD" id="cd00082">
    <property type="entry name" value="HisKA"/>
    <property type="match status" value="1"/>
</dbReference>
<comment type="catalytic activity">
    <reaction evidence="1">
        <text>ATP + protein L-histidine = ADP + protein N-phospho-L-histidine.</text>
        <dbReference type="EC" id="2.7.13.3"/>
    </reaction>
</comment>
<evidence type="ECO:0000256" key="15">
    <source>
        <dbReference type="SAM" id="Phobius"/>
    </source>
</evidence>
<dbReference type="InterPro" id="IPR050398">
    <property type="entry name" value="HssS/ArlS-like"/>
</dbReference>
<keyword evidence="11 15" id="KW-1133">Transmembrane helix</keyword>
<feature type="transmembrane region" description="Helical" evidence="15">
    <location>
        <begin position="380"/>
        <end position="403"/>
    </location>
</feature>
<evidence type="ECO:0000313" key="18">
    <source>
        <dbReference type="Proteomes" id="UP000637513"/>
    </source>
</evidence>
<dbReference type="InterPro" id="IPR003594">
    <property type="entry name" value="HATPase_dom"/>
</dbReference>
<protein>
    <recommendedName>
        <fullName evidence="3">histidine kinase</fullName>
        <ecNumber evidence="3">2.7.13.3</ecNumber>
    </recommendedName>
</protein>
<feature type="compositionally biased region" description="Basic and acidic residues" evidence="14">
    <location>
        <begin position="706"/>
        <end position="718"/>
    </location>
</feature>
<dbReference type="EMBL" id="JACRSW010000040">
    <property type="protein sequence ID" value="MBC8558299.1"/>
    <property type="molecule type" value="Genomic_DNA"/>
</dbReference>
<evidence type="ECO:0000256" key="12">
    <source>
        <dbReference type="ARBA" id="ARBA00023012"/>
    </source>
</evidence>
<organism evidence="17 18">
    <name type="scientific">Jutongia hominis</name>
    <dbReference type="NCBI Taxonomy" id="2763664"/>
    <lineage>
        <taxon>Bacteria</taxon>
        <taxon>Bacillati</taxon>
        <taxon>Bacillota</taxon>
        <taxon>Clostridia</taxon>
        <taxon>Lachnospirales</taxon>
        <taxon>Lachnospiraceae</taxon>
        <taxon>Jutongia</taxon>
    </lineage>
</organism>
<evidence type="ECO:0000256" key="14">
    <source>
        <dbReference type="SAM" id="MobiDB-lite"/>
    </source>
</evidence>
<feature type="transmembrane region" description="Helical" evidence="15">
    <location>
        <begin position="12"/>
        <end position="32"/>
    </location>
</feature>
<evidence type="ECO:0000256" key="10">
    <source>
        <dbReference type="ARBA" id="ARBA00022840"/>
    </source>
</evidence>
<dbReference type="RefSeq" id="WP_249305711.1">
    <property type="nucleotide sequence ID" value="NZ_JACRSW010000040.1"/>
</dbReference>
<keyword evidence="4" id="KW-1003">Cell membrane</keyword>
<keyword evidence="10" id="KW-0067">ATP-binding</keyword>
<gene>
    <name evidence="17" type="ORF">H8700_11385</name>
</gene>
<dbReference type="InterPro" id="IPR036890">
    <property type="entry name" value="HATPase_C_sf"/>
</dbReference>
<evidence type="ECO:0000256" key="6">
    <source>
        <dbReference type="ARBA" id="ARBA00022679"/>
    </source>
</evidence>
<dbReference type="PANTHER" id="PTHR45528">
    <property type="entry name" value="SENSOR HISTIDINE KINASE CPXA"/>
    <property type="match status" value="1"/>
</dbReference>
<dbReference type="InterPro" id="IPR036097">
    <property type="entry name" value="HisK_dim/P_sf"/>
</dbReference>
<dbReference type="EC" id="2.7.13.3" evidence="3"/>
<evidence type="ECO:0000259" key="16">
    <source>
        <dbReference type="PROSITE" id="PS50109"/>
    </source>
</evidence>
<dbReference type="SMART" id="SM00388">
    <property type="entry name" value="HisKA"/>
    <property type="match status" value="1"/>
</dbReference>
<dbReference type="PANTHER" id="PTHR45528:SF1">
    <property type="entry name" value="SENSOR HISTIDINE KINASE CPXA"/>
    <property type="match status" value="1"/>
</dbReference>
<keyword evidence="8" id="KW-0547">Nucleotide-binding</keyword>
<dbReference type="PROSITE" id="PS50109">
    <property type="entry name" value="HIS_KIN"/>
    <property type="match status" value="1"/>
</dbReference>
<evidence type="ECO:0000256" key="3">
    <source>
        <dbReference type="ARBA" id="ARBA00012438"/>
    </source>
</evidence>
<evidence type="ECO:0000256" key="13">
    <source>
        <dbReference type="ARBA" id="ARBA00023136"/>
    </source>
</evidence>
<feature type="transmembrane region" description="Helical" evidence="15">
    <location>
        <begin position="288"/>
        <end position="314"/>
    </location>
</feature>
<comment type="subcellular location">
    <subcellularLocation>
        <location evidence="2">Cell membrane</location>
        <topology evidence="2">Multi-pass membrane protein</topology>
    </subcellularLocation>
</comment>
<dbReference type="SMART" id="SM00387">
    <property type="entry name" value="HATPase_c"/>
    <property type="match status" value="1"/>
</dbReference>
<keyword evidence="6" id="KW-0808">Transferase</keyword>
<proteinExistence type="predicted"/>
<keyword evidence="13 15" id="KW-0472">Membrane</keyword>
<evidence type="ECO:0000256" key="2">
    <source>
        <dbReference type="ARBA" id="ARBA00004651"/>
    </source>
</evidence>
<evidence type="ECO:0000256" key="1">
    <source>
        <dbReference type="ARBA" id="ARBA00000085"/>
    </source>
</evidence>
<feature type="region of interest" description="Disordered" evidence="14">
    <location>
        <begin position="687"/>
        <end position="718"/>
    </location>
</feature>
<keyword evidence="7 15" id="KW-0812">Transmembrane</keyword>
<dbReference type="Pfam" id="PF00512">
    <property type="entry name" value="HisKA"/>
    <property type="match status" value="1"/>
</dbReference>
<keyword evidence="5" id="KW-0597">Phosphoprotein</keyword>
<dbReference type="InterPro" id="IPR005467">
    <property type="entry name" value="His_kinase_dom"/>
</dbReference>
<feature type="domain" description="Histidine kinase" evidence="16">
    <location>
        <begin position="526"/>
        <end position="797"/>
    </location>
</feature>
<accession>A0ABR7MWU6</accession>
<dbReference type="SUPFAM" id="SSF47384">
    <property type="entry name" value="Homodimeric domain of signal transducing histidine kinase"/>
    <property type="match status" value="1"/>
</dbReference>
<evidence type="ECO:0000256" key="11">
    <source>
        <dbReference type="ARBA" id="ARBA00022989"/>
    </source>
</evidence>
<sequence length="797" mass="91081">MDTKWKNTTKIIILVVSGLIISCYLAVAGCLWQENMLTSAWKGTAYYKTPYHMQEIETAFRRVVQFEDDTNVRIREKDPEKRDQKLKANFSFYYSISYKVLENRQAFQGENSKMEAAFSKIRELDLNGSFISDDVDDLQTNDTITYNLMTLPDVSTYMIAKQYKTYTCGKNVQKKFDGEKMDFGTIRKPVNSFIIIAFQNKYLEKRDAMWQRMSIEFSVMTGVAMLAVIAFLYSAVTLGIRNRKRRWYWWDAKMLIAACTGMVYQVQFSQQSSNSITGALLAGNTNPLAWKLTCFSLIGILFLSVLGLAVISLIGQWSQKTLYRDGACRIVWNGLKKLWRLSGKAFAVLEKLWAWLIQCILGQNKYPEGINRAQKRLARLTATFTGFITVCYLIFIGYVLYIYSYVPVGYHKETLHNWYRKKLIFPGEFISKPENVICVSVIASVLYLLLFLLYIYCNKKIFTSFTTLEKEIKKLHEGDFAIDAAQAQNTPAYGDLLLLSEVGAGFEETLQEKIKSERMKVALVTNVSHDLKTPLTSVISYIDLLKRENDLPQKAKEYVEVLDKKAGNLKHIVQDVFELAKTTSGEITIEKKNLDMNRLVVQTLSDMEDKIQRYGMDVRFLPQQQDVMICSDGNRLYRVMQNLIDNALKYALEGTRIYIRENIYLKSGTERTDIQSGLYGSAIKADSKKTMQEQKNPQKNVAEQQDPQKEVPEQKEDGSSKAKQVVVLSVTNIAKYEIDFTAEEAMERFFRGDKSRQTEGSGLGLAIAKAFTEACGGTLTIDIDGDQFRVNLSFPCI</sequence>
<reference evidence="17 18" key="1">
    <citation type="submission" date="2020-08" db="EMBL/GenBank/DDBJ databases">
        <title>Genome public.</title>
        <authorList>
            <person name="Liu C."/>
            <person name="Sun Q."/>
        </authorList>
    </citation>
    <scope>NUCLEOTIDE SEQUENCE [LARGE SCALE GENOMIC DNA]</scope>
    <source>
        <strain evidence="17 18">BX3</strain>
    </source>
</reference>
<dbReference type="Gene3D" id="1.10.287.130">
    <property type="match status" value="1"/>
</dbReference>
<dbReference type="Pfam" id="PF02518">
    <property type="entry name" value="HATPase_c"/>
    <property type="match status" value="1"/>
</dbReference>
<dbReference type="SUPFAM" id="SSF55874">
    <property type="entry name" value="ATPase domain of HSP90 chaperone/DNA topoisomerase II/histidine kinase"/>
    <property type="match status" value="1"/>
</dbReference>
<feature type="transmembrane region" description="Helical" evidence="15">
    <location>
        <begin position="436"/>
        <end position="456"/>
    </location>
</feature>
<evidence type="ECO:0000256" key="7">
    <source>
        <dbReference type="ARBA" id="ARBA00022692"/>
    </source>
</evidence>
<comment type="caution">
    <text evidence="17">The sequence shown here is derived from an EMBL/GenBank/DDBJ whole genome shotgun (WGS) entry which is preliminary data.</text>
</comment>
<dbReference type="Proteomes" id="UP000637513">
    <property type="component" value="Unassembled WGS sequence"/>
</dbReference>